<dbReference type="PATRIC" id="fig|726.54.peg.1446"/>
<proteinExistence type="predicted"/>
<evidence type="ECO:0000313" key="2">
    <source>
        <dbReference type="EMBL" id="KKZ58232.1"/>
    </source>
</evidence>
<dbReference type="PROSITE" id="PS51372">
    <property type="entry name" value="PRD_2"/>
    <property type="match status" value="1"/>
</dbReference>
<feature type="domain" description="PRD" evidence="1">
    <location>
        <begin position="15"/>
        <end position="121"/>
    </location>
</feature>
<dbReference type="Proteomes" id="UP000034750">
    <property type="component" value="Unassembled WGS sequence"/>
</dbReference>
<dbReference type="InterPro" id="IPR011608">
    <property type="entry name" value="PRD"/>
</dbReference>
<dbReference type="RefSeq" id="WP_046953411.1">
    <property type="nucleotide sequence ID" value="NZ_LCTK01000031.1"/>
</dbReference>
<gene>
    <name evidence="2" type="ORF">AAX18_07230</name>
</gene>
<protein>
    <recommendedName>
        <fullName evidence="1">PRD domain-containing protein</fullName>
    </recommendedName>
</protein>
<name>A0A0M3G634_HAEHA</name>
<accession>A0A0M3G634</accession>
<evidence type="ECO:0000259" key="1">
    <source>
        <dbReference type="PROSITE" id="PS51372"/>
    </source>
</evidence>
<evidence type="ECO:0000313" key="3">
    <source>
        <dbReference type="Proteomes" id="UP000034750"/>
    </source>
</evidence>
<dbReference type="EMBL" id="LCTK01000031">
    <property type="protein sequence ID" value="KKZ58232.1"/>
    <property type="molecule type" value="Genomic_DNA"/>
</dbReference>
<organism evidence="2 3">
    <name type="scientific">Haemophilus haemolyticus</name>
    <dbReference type="NCBI Taxonomy" id="726"/>
    <lineage>
        <taxon>Bacteria</taxon>
        <taxon>Pseudomonadati</taxon>
        <taxon>Pseudomonadota</taxon>
        <taxon>Gammaproteobacteria</taxon>
        <taxon>Pasteurellales</taxon>
        <taxon>Pasteurellaceae</taxon>
        <taxon>Haemophilus</taxon>
    </lineage>
</organism>
<dbReference type="SUPFAM" id="SSF63520">
    <property type="entry name" value="PTS-regulatory domain, PRD"/>
    <property type="match status" value="1"/>
</dbReference>
<comment type="caution">
    <text evidence="2">The sequence shown here is derived from an EMBL/GenBank/DDBJ whole genome shotgun (WGS) entry which is preliminary data.</text>
</comment>
<dbReference type="Pfam" id="PF00874">
    <property type="entry name" value="PRD"/>
    <property type="match status" value="1"/>
</dbReference>
<reference evidence="2 3" key="1">
    <citation type="submission" date="2015-05" db="EMBL/GenBank/DDBJ databases">
        <title>Comparative analyses of the lipooligosaccharides from nottypeable Haemophilus influenzae and Haemophilus haemolyticus.</title>
        <authorList>
            <person name="Post D.M.B."/>
            <person name="Ketterer M.R."/>
            <person name="Coffin J.E."/>
            <person name="Reinders L.M."/>
            <person name="Munson R.S.Jr."/>
            <person name="Bair T.B."/>
            <person name="Murphy T.F."/>
            <person name="Foster E."/>
            <person name="Gibson B.W."/>
            <person name="Apicella M.A."/>
        </authorList>
    </citation>
    <scope>NUCLEOTIDE SEQUENCE [LARGE SCALE GENOMIC DNA]</scope>
    <source>
        <strain evidence="2 3">11P18</strain>
    </source>
</reference>
<dbReference type="AlphaFoldDB" id="A0A0M3G634"/>
<sequence>MRLFKQLERWKIRRQINQSIIDVVFRLRDRLAYYWQADVNTPQVDFMLLHIACSLGRIERGGCVSPLYPEMLKEIQSAVIFPQVLAIHQDLLKLMPFSIPEAEQTYFLANIHSLVLEQKQLKHVVINKPTHKKMT</sequence>
<dbReference type="InterPro" id="IPR036634">
    <property type="entry name" value="PRD_sf"/>
</dbReference>
<dbReference type="GO" id="GO:0006355">
    <property type="term" value="P:regulation of DNA-templated transcription"/>
    <property type="evidence" value="ECO:0007669"/>
    <property type="project" value="InterPro"/>
</dbReference>